<dbReference type="GO" id="GO:0007005">
    <property type="term" value="P:mitochondrion organization"/>
    <property type="evidence" value="ECO:0007669"/>
    <property type="project" value="TreeGrafter"/>
</dbReference>
<dbReference type="PANTHER" id="PTHR43173:SF19">
    <property type="entry name" value="AARF DOMAIN-CONTAINING PROTEIN KINASE 1"/>
    <property type="match status" value="1"/>
</dbReference>
<dbReference type="VEuPathDB" id="CryptoDB:Cvel_4906"/>
<proteinExistence type="predicted"/>
<evidence type="ECO:0000256" key="1">
    <source>
        <dbReference type="SAM" id="MobiDB-lite"/>
    </source>
</evidence>
<sequence length="745" mass="82885">MRSATSVLKGFGLVAGGGTICAGCFLEYDRRFPDTFQHSGAVRFARAATAAARVASLYLVTPQDLWGGCHERAAQILLDVAMRNRGVFIKVGQHMASMDYILPDAYVDTMRVLQSNAPLSDIRDVEAVICQELGIRDVEEAFEDFEPKPLGAASLAQVHRAQLKETGEVVAVKVQHREVMTSAVGDTSCVHWIVRMGSAIFPQARFWWLTDLMRECLPKELDFKHEARNAEEAERIVERLNEEMGVGAASIASFKKQQQQRHGGRGRGATEGGTQRVVLQVPKVHRKWTTQRVLTMQFCGGRRVDDVGHLTRKRINPGRVCRALGRLFSKMTYEEGFVNCDPHPGNILVDAEFVNGTEEREKGRTSGEGTGSQEREDEGRPPDLIRVTLLDHGLYSRLSPEFRYNYASLWCGLIEGEWDRVDRSAEFFGVERGLSRLFACICCGRQYAEIEEGGLKGAEERERARRKRERKEKRKKERRGGGGGPREEETETRSLGMEETMTFVEEQRKDAKAKLQSSVIAYFPDIMKILDTVPRDFLLLLKTKDLLQHLERTLGVDEKLALLPILRACVSETAAAEAQGTQGMWPLRLVRSQLIRWHASWKALQLSIAESVLAWREDCRHEAFLVLVRSKARSEGAGVRKGGGSGGSVRGGETRDAVRAERVDANGGAFKGLKETAEKEEGETGGSCEVSAGSVMRLRREMEKAEAEGGMVAQTGAEGGGHLESGDWAANLPFLLRILLWLLDL</sequence>
<dbReference type="Pfam" id="PF03109">
    <property type="entry name" value="ABC1"/>
    <property type="match status" value="2"/>
</dbReference>
<dbReference type="PANTHER" id="PTHR43173">
    <property type="entry name" value="ABC1 FAMILY PROTEIN"/>
    <property type="match status" value="1"/>
</dbReference>
<dbReference type="GO" id="GO:0055088">
    <property type="term" value="P:lipid homeostasis"/>
    <property type="evidence" value="ECO:0007669"/>
    <property type="project" value="TreeGrafter"/>
</dbReference>
<feature type="compositionally biased region" description="Basic and acidic residues" evidence="1">
    <location>
        <begin position="373"/>
        <end position="382"/>
    </location>
</feature>
<dbReference type="EMBL" id="CDMZ01001347">
    <property type="protein sequence ID" value="CEM31223.1"/>
    <property type="molecule type" value="Genomic_DNA"/>
</dbReference>
<feature type="region of interest" description="Disordered" evidence="1">
    <location>
        <begin position="358"/>
        <end position="382"/>
    </location>
</feature>
<dbReference type="AlphaFoldDB" id="A0A0G4GM50"/>
<evidence type="ECO:0000259" key="2">
    <source>
        <dbReference type="Pfam" id="PF03109"/>
    </source>
</evidence>
<feature type="region of interest" description="Disordered" evidence="1">
    <location>
        <begin position="636"/>
        <end position="656"/>
    </location>
</feature>
<evidence type="ECO:0000313" key="3">
    <source>
        <dbReference type="EMBL" id="CEM31223.1"/>
    </source>
</evidence>
<dbReference type="GO" id="GO:0005743">
    <property type="term" value="C:mitochondrial inner membrane"/>
    <property type="evidence" value="ECO:0007669"/>
    <property type="project" value="TreeGrafter"/>
</dbReference>
<dbReference type="InterPro" id="IPR011009">
    <property type="entry name" value="Kinase-like_dom_sf"/>
</dbReference>
<gene>
    <name evidence="3" type="ORF">Cvel_4906</name>
</gene>
<feature type="region of interest" description="Disordered" evidence="1">
    <location>
        <begin position="253"/>
        <end position="274"/>
    </location>
</feature>
<name>A0A0G4GM50_9ALVE</name>
<feature type="region of interest" description="Disordered" evidence="1">
    <location>
        <begin position="455"/>
        <end position="493"/>
    </location>
</feature>
<dbReference type="InterPro" id="IPR051130">
    <property type="entry name" value="Mito_struct-func_regulator"/>
</dbReference>
<reference evidence="3" key="1">
    <citation type="submission" date="2014-11" db="EMBL/GenBank/DDBJ databases">
        <authorList>
            <person name="Otto D Thomas"/>
            <person name="Naeem Raeece"/>
        </authorList>
    </citation>
    <scope>NUCLEOTIDE SEQUENCE</scope>
</reference>
<feature type="compositionally biased region" description="Basic residues" evidence="1">
    <location>
        <begin position="464"/>
        <end position="478"/>
    </location>
</feature>
<protein>
    <recommendedName>
        <fullName evidence="2">ABC1 atypical kinase-like domain-containing protein</fullName>
    </recommendedName>
</protein>
<accession>A0A0G4GM50</accession>
<feature type="domain" description="ABC1 atypical kinase-like" evidence="2">
    <location>
        <begin position="113"/>
        <end position="240"/>
    </location>
</feature>
<dbReference type="SUPFAM" id="SSF56112">
    <property type="entry name" value="Protein kinase-like (PK-like)"/>
    <property type="match status" value="1"/>
</dbReference>
<feature type="domain" description="ABC1 atypical kinase-like" evidence="2">
    <location>
        <begin position="279"/>
        <end position="423"/>
    </location>
</feature>
<dbReference type="InterPro" id="IPR004147">
    <property type="entry name" value="ABC1_dom"/>
</dbReference>
<organism evidence="3">
    <name type="scientific">Chromera velia CCMP2878</name>
    <dbReference type="NCBI Taxonomy" id="1169474"/>
    <lineage>
        <taxon>Eukaryota</taxon>
        <taxon>Sar</taxon>
        <taxon>Alveolata</taxon>
        <taxon>Colpodellida</taxon>
        <taxon>Chromeraceae</taxon>
        <taxon>Chromera</taxon>
    </lineage>
</organism>
<feature type="compositionally biased region" description="Gly residues" evidence="1">
    <location>
        <begin position="639"/>
        <end position="650"/>
    </location>
</feature>